<dbReference type="InParanoid" id="A0A2P5EZR8"/>
<dbReference type="AlphaFoldDB" id="A0A2P5EZR8"/>
<organism evidence="1 2">
    <name type="scientific">Trema orientale</name>
    <name type="common">Charcoal tree</name>
    <name type="synonym">Celtis orientalis</name>
    <dbReference type="NCBI Taxonomy" id="63057"/>
    <lineage>
        <taxon>Eukaryota</taxon>
        <taxon>Viridiplantae</taxon>
        <taxon>Streptophyta</taxon>
        <taxon>Embryophyta</taxon>
        <taxon>Tracheophyta</taxon>
        <taxon>Spermatophyta</taxon>
        <taxon>Magnoliopsida</taxon>
        <taxon>eudicotyledons</taxon>
        <taxon>Gunneridae</taxon>
        <taxon>Pentapetalae</taxon>
        <taxon>rosids</taxon>
        <taxon>fabids</taxon>
        <taxon>Rosales</taxon>
        <taxon>Cannabaceae</taxon>
        <taxon>Trema</taxon>
    </lineage>
</organism>
<proteinExistence type="predicted"/>
<accession>A0A2P5EZR8</accession>
<name>A0A2P5EZR8_TREOI</name>
<keyword evidence="2" id="KW-1185">Reference proteome</keyword>
<gene>
    <name evidence="1" type="ORF">TorRG33x02_130680</name>
</gene>
<reference evidence="2" key="1">
    <citation type="submission" date="2016-06" db="EMBL/GenBank/DDBJ databases">
        <title>Parallel loss of symbiosis genes in relatives of nitrogen-fixing non-legume Parasponia.</title>
        <authorList>
            <person name="Van Velzen R."/>
            <person name="Holmer R."/>
            <person name="Bu F."/>
            <person name="Rutten L."/>
            <person name="Van Zeijl A."/>
            <person name="Liu W."/>
            <person name="Santuari L."/>
            <person name="Cao Q."/>
            <person name="Sharma T."/>
            <person name="Shen D."/>
            <person name="Roswanjaya Y."/>
            <person name="Wardhani T."/>
            <person name="Kalhor M.S."/>
            <person name="Jansen J."/>
            <person name="Van den Hoogen J."/>
            <person name="Gungor B."/>
            <person name="Hartog M."/>
            <person name="Hontelez J."/>
            <person name="Verver J."/>
            <person name="Yang W.-C."/>
            <person name="Schijlen E."/>
            <person name="Repin R."/>
            <person name="Schilthuizen M."/>
            <person name="Schranz E."/>
            <person name="Heidstra R."/>
            <person name="Miyata K."/>
            <person name="Fedorova E."/>
            <person name="Kohlen W."/>
            <person name="Bisseling T."/>
            <person name="Smit S."/>
            <person name="Geurts R."/>
        </authorList>
    </citation>
    <scope>NUCLEOTIDE SEQUENCE [LARGE SCALE GENOMIC DNA]</scope>
    <source>
        <strain evidence="2">cv. RG33-2</strain>
    </source>
</reference>
<dbReference type="EMBL" id="JXTC01000077">
    <property type="protein sequence ID" value="PON91037.1"/>
    <property type="molecule type" value="Genomic_DNA"/>
</dbReference>
<comment type="caution">
    <text evidence="1">The sequence shown here is derived from an EMBL/GenBank/DDBJ whole genome shotgun (WGS) entry which is preliminary data.</text>
</comment>
<evidence type="ECO:0000313" key="1">
    <source>
        <dbReference type="EMBL" id="PON91037.1"/>
    </source>
</evidence>
<evidence type="ECO:0000313" key="2">
    <source>
        <dbReference type="Proteomes" id="UP000237000"/>
    </source>
</evidence>
<protein>
    <submittedName>
        <fullName evidence="1">Uncharacterized protein</fullName>
    </submittedName>
</protein>
<dbReference type="Proteomes" id="UP000237000">
    <property type="component" value="Unassembled WGS sequence"/>
</dbReference>
<sequence length="87" mass="9559">MPSPRDRYTFAFLLSSYGFNDYHIKPNQRFETHSSLSPRSRMDSLLGDSLLGDQVQDIAGSLPPSSGMVSVASPLLKGIVQDLPYSP</sequence>